<dbReference type="AlphaFoldDB" id="A0A834YG95"/>
<reference evidence="1 2" key="1">
    <citation type="submission" date="2020-04" db="EMBL/GenBank/DDBJ databases">
        <title>Plant Genome Project.</title>
        <authorList>
            <person name="Zhang R.-G."/>
        </authorList>
    </citation>
    <scope>NUCLEOTIDE SEQUENCE [LARGE SCALE GENOMIC DNA]</scope>
    <source>
        <strain evidence="1">YNK0</strain>
        <tissue evidence="1">Leaf</tissue>
    </source>
</reference>
<keyword evidence="2" id="KW-1185">Reference proteome</keyword>
<name>A0A834YG95_TETSI</name>
<protein>
    <submittedName>
        <fullName evidence="1">Uncharacterized protein</fullName>
    </submittedName>
</protein>
<proteinExistence type="predicted"/>
<accession>A0A834YG95</accession>
<evidence type="ECO:0000313" key="1">
    <source>
        <dbReference type="EMBL" id="KAF8380764.1"/>
    </source>
</evidence>
<evidence type="ECO:0000313" key="2">
    <source>
        <dbReference type="Proteomes" id="UP000655225"/>
    </source>
</evidence>
<comment type="caution">
    <text evidence="1">The sequence shown here is derived from an EMBL/GenBank/DDBJ whole genome shotgun (WGS) entry which is preliminary data.</text>
</comment>
<dbReference type="EMBL" id="JABCRI010000021">
    <property type="protein sequence ID" value="KAF8380764.1"/>
    <property type="molecule type" value="Genomic_DNA"/>
</dbReference>
<sequence length="73" mass="8588">MHEEVGLIRGSFGFQDGVDYVAELRVDLFWSRLRKEMEVANWLGACVLVLWFRRDVLLCSCLDIARRWKWGIG</sequence>
<gene>
    <name evidence="1" type="ORF">HHK36_028254</name>
</gene>
<organism evidence="1 2">
    <name type="scientific">Tetracentron sinense</name>
    <name type="common">Spur-leaf</name>
    <dbReference type="NCBI Taxonomy" id="13715"/>
    <lineage>
        <taxon>Eukaryota</taxon>
        <taxon>Viridiplantae</taxon>
        <taxon>Streptophyta</taxon>
        <taxon>Embryophyta</taxon>
        <taxon>Tracheophyta</taxon>
        <taxon>Spermatophyta</taxon>
        <taxon>Magnoliopsida</taxon>
        <taxon>Trochodendrales</taxon>
        <taxon>Trochodendraceae</taxon>
        <taxon>Tetracentron</taxon>
    </lineage>
</organism>
<dbReference type="Proteomes" id="UP000655225">
    <property type="component" value="Unassembled WGS sequence"/>
</dbReference>